<dbReference type="AlphaFoldDB" id="A0A1Y2GRF8"/>
<feature type="compositionally biased region" description="Basic and acidic residues" evidence="1">
    <location>
        <begin position="322"/>
        <end position="333"/>
    </location>
</feature>
<feature type="region of interest" description="Disordered" evidence="1">
    <location>
        <begin position="496"/>
        <end position="521"/>
    </location>
</feature>
<feature type="region of interest" description="Disordered" evidence="1">
    <location>
        <begin position="74"/>
        <end position="98"/>
    </location>
</feature>
<feature type="compositionally biased region" description="Low complexity" evidence="1">
    <location>
        <begin position="680"/>
        <end position="695"/>
    </location>
</feature>
<proteinExistence type="predicted"/>
<feature type="region of interest" description="Disordered" evidence="1">
    <location>
        <begin position="806"/>
        <end position="840"/>
    </location>
</feature>
<evidence type="ECO:0000256" key="1">
    <source>
        <dbReference type="SAM" id="MobiDB-lite"/>
    </source>
</evidence>
<dbReference type="OrthoDB" id="10678353at2759"/>
<feature type="compositionally biased region" description="Low complexity" evidence="1">
    <location>
        <begin position="496"/>
        <end position="507"/>
    </location>
</feature>
<name>A0A1Y2GRF8_9FUNG</name>
<dbReference type="GeneID" id="33565845"/>
<feature type="region of interest" description="Disordered" evidence="1">
    <location>
        <begin position="677"/>
        <end position="770"/>
    </location>
</feature>
<evidence type="ECO:0000313" key="2">
    <source>
        <dbReference type="EMBL" id="ORZ20087.1"/>
    </source>
</evidence>
<feature type="compositionally biased region" description="Basic residues" evidence="1">
    <location>
        <begin position="334"/>
        <end position="343"/>
    </location>
</feature>
<feature type="region of interest" description="Disordered" evidence="1">
    <location>
        <begin position="230"/>
        <end position="249"/>
    </location>
</feature>
<keyword evidence="3" id="KW-1185">Reference proteome</keyword>
<comment type="caution">
    <text evidence="2">The sequence shown here is derived from an EMBL/GenBank/DDBJ whole genome shotgun (WGS) entry which is preliminary data.</text>
</comment>
<feature type="compositionally biased region" description="Basic and acidic residues" evidence="1">
    <location>
        <begin position="508"/>
        <end position="520"/>
    </location>
</feature>
<feature type="compositionally biased region" description="Low complexity" evidence="1">
    <location>
        <begin position="705"/>
        <end position="715"/>
    </location>
</feature>
<sequence length="840" mass="88934">MDSTVALCESPLVMPETGIPSTSGIGLEFAATVPLVVDKASTQITRPRLTNHGRSKSVSNRVSFSPGFGSSSLSTLSSSTSIHQIKPQSPELTRTSIERPPFLAEQPLGSPLAKQIENGLRAQQQSFVSSIPPSEGNGNELMTECLTMQGCQRMLPSQKRQSVLKADPNSSDLRTSAQRSLGPHNAAYRCGSDVTDLRELAPIADMSTTGMIEPLPPCNAAENSIVPVQHQQLRQRQQEQPSSPNLDSIDTKLHYRSSQQQGFKSNESTWALQLHLQQQVAQSQPTLSGSPLAALKADETNQSMPNPPQYQLHSANATKKRLGLDHGRDDNTRSRPHSCRPSRSRNPLPDLDLHQDEMDRDILDQQRRGDNSGTAMQRSLSIDSEFESFSYKNVTLLNDVNMEAMMNQSKSLSGAAIAVATAAVQGIDLDTEVYDSHGTLNSGYGSLGSGSSTPGTLKSMIQSLSAGGSKYSSNCDTNAMPSGGAVGSVMAGGPSMSLSSSILTSESSKGERPREARRESSAGYLFGLGSLTRSRSKSRSRASSAAAPTMLTTMSHINEGTSSLSASPLMNAGGNQPQPPPMTINSSLPVSTATLTHPPSQVQAPIRASIPVQPLMPTTAPTGSGHTIFGFGNGSFTKLPGSKSESKVGSRNGSTASLAAQSIGPGVLSMMLMRASPGVTSSSSTCSNNNSNGNGPKTATPIKKSSSSSLGASASNDRSQRYQHSATEKEQQVPINSSRRGSAISATISMGNIEKSKDHPQPSPLTMKHVNSSNSSILITPLVLERHEDWGQGLKMGLLIEPTLQTRVPTPTSTQVDTVADHNALAEPDGSSEETSERCH</sequence>
<feature type="compositionally biased region" description="Low complexity" evidence="1">
    <location>
        <begin position="230"/>
        <end position="240"/>
    </location>
</feature>
<feature type="region of interest" description="Disordered" evidence="1">
    <location>
        <begin position="320"/>
        <end position="354"/>
    </location>
</feature>
<feature type="region of interest" description="Disordered" evidence="1">
    <location>
        <begin position="156"/>
        <end position="187"/>
    </location>
</feature>
<feature type="compositionally biased region" description="Polar residues" evidence="1">
    <location>
        <begin position="583"/>
        <end position="601"/>
    </location>
</feature>
<accession>A0A1Y2GRF8</accession>
<gene>
    <name evidence="2" type="ORF">BCR41DRAFT_35272</name>
</gene>
<dbReference type="EMBL" id="MCFF01000013">
    <property type="protein sequence ID" value="ORZ20087.1"/>
    <property type="molecule type" value="Genomic_DNA"/>
</dbReference>
<feature type="compositionally biased region" description="Polar residues" evidence="1">
    <location>
        <begin position="168"/>
        <end position="179"/>
    </location>
</feature>
<feature type="compositionally biased region" description="Polar residues" evidence="1">
    <location>
        <begin position="560"/>
        <end position="576"/>
    </location>
</feature>
<dbReference type="InParanoid" id="A0A1Y2GRF8"/>
<reference evidence="2 3" key="1">
    <citation type="submission" date="2016-07" db="EMBL/GenBank/DDBJ databases">
        <title>Pervasive Adenine N6-methylation of Active Genes in Fungi.</title>
        <authorList>
            <consortium name="DOE Joint Genome Institute"/>
            <person name="Mondo S.J."/>
            <person name="Dannebaum R.O."/>
            <person name="Kuo R.C."/>
            <person name="Labutti K."/>
            <person name="Haridas S."/>
            <person name="Kuo A."/>
            <person name="Salamov A."/>
            <person name="Ahrendt S.R."/>
            <person name="Lipzen A."/>
            <person name="Sullivan W."/>
            <person name="Andreopoulos W.B."/>
            <person name="Clum A."/>
            <person name="Lindquist E."/>
            <person name="Daum C."/>
            <person name="Ramamoorthy G.K."/>
            <person name="Gryganskyi A."/>
            <person name="Culley D."/>
            <person name="Magnuson J.K."/>
            <person name="James T.Y."/>
            <person name="O'Malley M.A."/>
            <person name="Stajich J.E."/>
            <person name="Spatafora J.W."/>
            <person name="Visel A."/>
            <person name="Grigoriev I.V."/>
        </authorList>
    </citation>
    <scope>NUCLEOTIDE SEQUENCE [LARGE SCALE GENOMIC DNA]</scope>
    <source>
        <strain evidence="2 3">NRRL 3116</strain>
    </source>
</reference>
<feature type="region of interest" description="Disordered" evidence="1">
    <location>
        <begin position="532"/>
        <end position="551"/>
    </location>
</feature>
<feature type="compositionally biased region" description="Polar residues" evidence="1">
    <location>
        <begin position="806"/>
        <end position="817"/>
    </location>
</feature>
<organism evidence="2 3">
    <name type="scientific">Lobosporangium transversale</name>
    <dbReference type="NCBI Taxonomy" id="64571"/>
    <lineage>
        <taxon>Eukaryota</taxon>
        <taxon>Fungi</taxon>
        <taxon>Fungi incertae sedis</taxon>
        <taxon>Mucoromycota</taxon>
        <taxon>Mortierellomycotina</taxon>
        <taxon>Mortierellomycetes</taxon>
        <taxon>Mortierellales</taxon>
        <taxon>Mortierellaceae</taxon>
        <taxon>Lobosporangium</taxon>
    </lineage>
</organism>
<dbReference type="Proteomes" id="UP000193648">
    <property type="component" value="Unassembled WGS sequence"/>
</dbReference>
<feature type="compositionally biased region" description="Polar residues" evidence="1">
    <location>
        <begin position="733"/>
        <end position="750"/>
    </location>
</feature>
<feature type="compositionally biased region" description="Polar residues" evidence="1">
    <location>
        <begin position="82"/>
        <end position="95"/>
    </location>
</feature>
<feature type="region of interest" description="Disordered" evidence="1">
    <location>
        <begin position="560"/>
        <end position="601"/>
    </location>
</feature>
<protein>
    <submittedName>
        <fullName evidence="2">Uncharacterized protein</fullName>
    </submittedName>
</protein>
<dbReference type="RefSeq" id="XP_021882627.1">
    <property type="nucleotide sequence ID" value="XM_022024001.1"/>
</dbReference>
<evidence type="ECO:0000313" key="3">
    <source>
        <dbReference type="Proteomes" id="UP000193648"/>
    </source>
</evidence>